<name>A0AAQ2NDI0_BACFG</name>
<sequence length="334" mass="36867">MKARKISNPMKGYRAARKLQTRFFLSLMVLFAIAFVAWLFLDPAASAHICMPGLGGTTFASMMLIGNVNDVSDRQTHGSNIAYKVYLIELSQINDNVRFPKKNANREVSTIPMKAGQYMQYFEAHDIPTYTATGEKGDITTSGENSFAIIMGGMRDQLLDFIEQHAGSKFVILFKEVGEDQWYIIGEYDRPMILQSFEAKNDKDGRYVTFTFKRTSIDQYCKYVGDIVRAPATNHTVDATTLAIKPESNRYEIPNGSAATYAINAISGVTANDKGRYITLEGTGTDKAATIADGAAFVLEDGATWTARAGSQITFRVMDTTTLVEVPGSRIQTA</sequence>
<reference evidence="1" key="1">
    <citation type="submission" date="2022-08" db="EMBL/GenBank/DDBJ databases">
        <title>Genome Sequencing of Bacteroides fragilis Group Isolates with Nanopore Technology.</title>
        <authorList>
            <person name="Tisza M.J."/>
            <person name="Smith D."/>
            <person name="Dekker J.P."/>
        </authorList>
    </citation>
    <scope>NUCLEOTIDE SEQUENCE</scope>
    <source>
        <strain evidence="1">BFG-70</strain>
    </source>
</reference>
<proteinExistence type="predicted"/>
<evidence type="ECO:0000313" key="1">
    <source>
        <dbReference type="EMBL" id="UVR56833.1"/>
    </source>
</evidence>
<dbReference type="Proteomes" id="UP001060330">
    <property type="component" value="Chromosome"/>
</dbReference>
<organism evidence="1 2">
    <name type="scientific">Bacteroides fragilis</name>
    <dbReference type="NCBI Taxonomy" id="817"/>
    <lineage>
        <taxon>Bacteria</taxon>
        <taxon>Pseudomonadati</taxon>
        <taxon>Bacteroidota</taxon>
        <taxon>Bacteroidia</taxon>
        <taxon>Bacteroidales</taxon>
        <taxon>Bacteroidaceae</taxon>
        <taxon>Bacteroides</taxon>
    </lineage>
</organism>
<accession>A0AAQ2NDI0</accession>
<evidence type="ECO:0000313" key="2">
    <source>
        <dbReference type="Proteomes" id="UP001060330"/>
    </source>
</evidence>
<dbReference type="RefSeq" id="WP_230321793.1">
    <property type="nucleotide sequence ID" value="NZ_JADOZX010000029.1"/>
</dbReference>
<dbReference type="AlphaFoldDB" id="A0AAQ2NDI0"/>
<dbReference type="EMBL" id="CP103216">
    <property type="protein sequence ID" value="UVR56833.1"/>
    <property type="molecule type" value="Genomic_DNA"/>
</dbReference>
<gene>
    <name evidence="1" type="ORF">NXX45_01820</name>
</gene>
<protein>
    <submittedName>
        <fullName evidence="1">Uncharacterized protein</fullName>
    </submittedName>
</protein>